<evidence type="ECO:0000259" key="3">
    <source>
        <dbReference type="Pfam" id="PF13614"/>
    </source>
</evidence>
<evidence type="ECO:0000313" key="5">
    <source>
        <dbReference type="Proteomes" id="UP000318437"/>
    </source>
</evidence>
<reference evidence="4 5" key="1">
    <citation type="submission" date="2019-02" db="EMBL/GenBank/DDBJ databases">
        <title>Deep-cultivation of Planctomycetes and their phenomic and genomic characterization uncovers novel biology.</title>
        <authorList>
            <person name="Wiegand S."/>
            <person name="Jogler M."/>
            <person name="Boedeker C."/>
            <person name="Pinto D."/>
            <person name="Vollmers J."/>
            <person name="Rivas-Marin E."/>
            <person name="Kohn T."/>
            <person name="Peeters S.H."/>
            <person name="Heuer A."/>
            <person name="Rast P."/>
            <person name="Oberbeckmann S."/>
            <person name="Bunk B."/>
            <person name="Jeske O."/>
            <person name="Meyerdierks A."/>
            <person name="Storesund J.E."/>
            <person name="Kallscheuer N."/>
            <person name="Luecker S."/>
            <person name="Lage O.M."/>
            <person name="Pohl T."/>
            <person name="Merkel B.J."/>
            <person name="Hornburger P."/>
            <person name="Mueller R.-W."/>
            <person name="Bruemmer F."/>
            <person name="Labrenz M."/>
            <person name="Spormann A.M."/>
            <person name="Op Den Camp H."/>
            <person name="Overmann J."/>
            <person name="Amann R."/>
            <person name="Jetten M.S.M."/>
            <person name="Mascher T."/>
            <person name="Medema M.H."/>
            <person name="Devos D.P."/>
            <person name="Kaster A.-K."/>
            <person name="Ovreas L."/>
            <person name="Rohde M."/>
            <person name="Galperin M.Y."/>
            <person name="Jogler C."/>
        </authorList>
    </citation>
    <scope>NUCLEOTIDE SEQUENCE [LARGE SCALE GENOMIC DNA]</scope>
    <source>
        <strain evidence="4 5">Pla144</strain>
    </source>
</reference>
<organism evidence="4 5">
    <name type="scientific">Bythopirellula polymerisocia</name>
    <dbReference type="NCBI Taxonomy" id="2528003"/>
    <lineage>
        <taxon>Bacteria</taxon>
        <taxon>Pseudomonadati</taxon>
        <taxon>Planctomycetota</taxon>
        <taxon>Planctomycetia</taxon>
        <taxon>Pirellulales</taxon>
        <taxon>Lacipirellulaceae</taxon>
        <taxon>Bythopirellula</taxon>
    </lineage>
</organism>
<evidence type="ECO:0000256" key="2">
    <source>
        <dbReference type="ARBA" id="ARBA00022840"/>
    </source>
</evidence>
<dbReference type="Gene3D" id="3.40.50.300">
    <property type="entry name" value="P-loop containing nucleotide triphosphate hydrolases"/>
    <property type="match status" value="1"/>
</dbReference>
<name>A0A5C6CVD6_9BACT</name>
<dbReference type="EMBL" id="SJPS01000003">
    <property type="protein sequence ID" value="TWU27785.1"/>
    <property type="molecule type" value="Genomic_DNA"/>
</dbReference>
<keyword evidence="1" id="KW-0547">Nucleotide-binding</keyword>
<evidence type="ECO:0000313" key="4">
    <source>
        <dbReference type="EMBL" id="TWU27785.1"/>
    </source>
</evidence>
<dbReference type="Proteomes" id="UP000318437">
    <property type="component" value="Unassembled WGS sequence"/>
</dbReference>
<dbReference type="RefSeq" id="WP_146450944.1">
    <property type="nucleotide sequence ID" value="NZ_SJPS01000003.1"/>
</dbReference>
<dbReference type="SUPFAM" id="SSF52540">
    <property type="entry name" value="P-loop containing nucleoside triphosphate hydrolases"/>
    <property type="match status" value="1"/>
</dbReference>
<dbReference type="AlphaFoldDB" id="A0A5C6CVD6"/>
<dbReference type="InterPro" id="IPR025669">
    <property type="entry name" value="AAA_dom"/>
</dbReference>
<comment type="caution">
    <text evidence="4">The sequence shown here is derived from an EMBL/GenBank/DDBJ whole genome shotgun (WGS) entry which is preliminary data.</text>
</comment>
<gene>
    <name evidence="4" type="primary">ylxH_1</name>
    <name evidence="4" type="ORF">Pla144_25620</name>
</gene>
<dbReference type="GO" id="GO:0016887">
    <property type="term" value="F:ATP hydrolysis activity"/>
    <property type="evidence" value="ECO:0007669"/>
    <property type="project" value="TreeGrafter"/>
</dbReference>
<dbReference type="GO" id="GO:0051782">
    <property type="term" value="P:negative regulation of cell division"/>
    <property type="evidence" value="ECO:0007669"/>
    <property type="project" value="TreeGrafter"/>
</dbReference>
<evidence type="ECO:0000256" key="1">
    <source>
        <dbReference type="ARBA" id="ARBA00022741"/>
    </source>
</evidence>
<dbReference type="Pfam" id="PF13614">
    <property type="entry name" value="AAA_31"/>
    <property type="match status" value="1"/>
</dbReference>
<accession>A0A5C6CVD6</accession>
<sequence>MLDQADKLRQLVRETVKEHTVLQPGVPMVAVSGARGGVGASAIALALALELAQLGKRVVLVDADLRAPRLTRSLSSSRNGGLADVMNGRRAVSEVLEQITEGVQLLPGSDVANEAAEFNPRAMNRMITELRSLTNIADVILIDAGAGMNPWVERFWTASLQILLLCTPQPSVVMDGYAALKLAPWVDVDGKLHLVVNQCSDPVEGMRVSDSFTSTCRRFLGMKLLGEAAVLPSEKQLSSGAATLSLRSPFRRSLRLLAADLLSQTHMVKGRIDPPQSRSHESGLQAEVLLAAVAQEFSA</sequence>
<keyword evidence="5" id="KW-1185">Reference proteome</keyword>
<proteinExistence type="predicted"/>
<dbReference type="OrthoDB" id="9816297at2"/>
<dbReference type="GO" id="GO:0005829">
    <property type="term" value="C:cytosol"/>
    <property type="evidence" value="ECO:0007669"/>
    <property type="project" value="TreeGrafter"/>
</dbReference>
<dbReference type="GO" id="GO:0005524">
    <property type="term" value="F:ATP binding"/>
    <property type="evidence" value="ECO:0007669"/>
    <property type="project" value="UniProtKB-KW"/>
</dbReference>
<dbReference type="InterPro" id="IPR050625">
    <property type="entry name" value="ParA/MinD_ATPase"/>
</dbReference>
<keyword evidence="2" id="KW-0067">ATP-binding</keyword>
<feature type="domain" description="AAA" evidence="3">
    <location>
        <begin position="28"/>
        <end position="164"/>
    </location>
</feature>
<dbReference type="PANTHER" id="PTHR43384:SF4">
    <property type="entry name" value="CELLULOSE BIOSYNTHESIS PROTEIN BCSQ-RELATED"/>
    <property type="match status" value="1"/>
</dbReference>
<protein>
    <submittedName>
        <fullName evidence="4">Flagellum site-determining protein YlxH</fullName>
    </submittedName>
</protein>
<dbReference type="PANTHER" id="PTHR43384">
    <property type="entry name" value="SEPTUM SITE-DETERMINING PROTEIN MIND HOMOLOG, CHLOROPLASTIC-RELATED"/>
    <property type="match status" value="1"/>
</dbReference>
<dbReference type="InterPro" id="IPR027417">
    <property type="entry name" value="P-loop_NTPase"/>
</dbReference>
<dbReference type="GO" id="GO:0009898">
    <property type="term" value="C:cytoplasmic side of plasma membrane"/>
    <property type="evidence" value="ECO:0007669"/>
    <property type="project" value="TreeGrafter"/>
</dbReference>